<dbReference type="RefSeq" id="WP_118483166.1">
    <property type="nucleotide sequence ID" value="NZ_CAUELD010000035.1"/>
</dbReference>
<keyword evidence="2" id="KW-0201">Cytochrome c-type biogenesis</keyword>
<dbReference type="Proteomes" id="UP000285864">
    <property type="component" value="Unassembled WGS sequence"/>
</dbReference>
<gene>
    <name evidence="7" type="ORF">DWY20_02795</name>
</gene>
<dbReference type="Pfam" id="PF14289">
    <property type="entry name" value="DUF4369"/>
    <property type="match status" value="1"/>
</dbReference>
<keyword evidence="8" id="KW-1185">Reference proteome</keyword>
<dbReference type="PROSITE" id="PS51352">
    <property type="entry name" value="THIOREDOXIN_2"/>
    <property type="match status" value="1"/>
</dbReference>
<dbReference type="GO" id="GO:0017004">
    <property type="term" value="P:cytochrome complex assembly"/>
    <property type="evidence" value="ECO:0007669"/>
    <property type="project" value="UniProtKB-KW"/>
</dbReference>
<reference evidence="7 8" key="1">
    <citation type="submission" date="2018-08" db="EMBL/GenBank/DDBJ databases">
        <title>A genome reference for cultivated species of the human gut microbiota.</title>
        <authorList>
            <person name="Zou Y."/>
            <person name="Xue W."/>
            <person name="Luo G."/>
        </authorList>
    </citation>
    <scope>NUCLEOTIDE SEQUENCE [LARGE SCALE GENOMIC DNA]</scope>
    <source>
        <strain evidence="7 8">AF24-2</strain>
    </source>
</reference>
<dbReference type="CDD" id="cd02966">
    <property type="entry name" value="TlpA_like_family"/>
    <property type="match status" value="1"/>
</dbReference>
<evidence type="ECO:0000313" key="7">
    <source>
        <dbReference type="EMBL" id="RGR99239.1"/>
    </source>
</evidence>
<evidence type="ECO:0000313" key="8">
    <source>
        <dbReference type="Proteomes" id="UP000285864"/>
    </source>
</evidence>
<name>A0A412GWH9_9BACT</name>
<dbReference type="InterPro" id="IPR000866">
    <property type="entry name" value="AhpC/TSA"/>
</dbReference>
<dbReference type="Pfam" id="PF00578">
    <property type="entry name" value="AhpC-TSA"/>
    <property type="match status" value="1"/>
</dbReference>
<dbReference type="AlphaFoldDB" id="A0A412GWH9"/>
<evidence type="ECO:0000256" key="4">
    <source>
        <dbReference type="ARBA" id="ARBA00023284"/>
    </source>
</evidence>
<dbReference type="GO" id="GO:0030313">
    <property type="term" value="C:cell envelope"/>
    <property type="evidence" value="ECO:0007669"/>
    <property type="project" value="UniProtKB-SubCell"/>
</dbReference>
<dbReference type="InterPro" id="IPR050553">
    <property type="entry name" value="Thioredoxin_ResA/DsbE_sf"/>
</dbReference>
<sequence>MKKILLMATAGLLAFASCQEKAGYTIKGTIEGVAEGDTVYLQNFVDGSLVKMDSAVVKGGAFEFKGTPDSVTVSRYVTYRKNGMRMTAMVFIEKGDITLNMGVEANKVAGTMCNDAYQQFMDKFVAINKEMSEIYQKSKTDTTLTDDQRKDLEKQLAEKDSLGTEMVYNCINENINNLVGVQLLTSYANAFETAKVKALLDKVPAAYSADKDIVALKEHIATIEKTEVGQKFIDFAMNTPEGKEVKLSDFISQNKYTLIDFWASWCGPCRAEMPNVVAAYNAFKAKGFGIVGVSLDNNAEAWKKAIKDLNITWAQMSDLKGWSCEGAKLYGVRAIPATVLVDQEGTIVARNLRGEELAAKLGELLK</sequence>
<feature type="chain" id="PRO_5019519194" evidence="5">
    <location>
        <begin position="23"/>
        <end position="366"/>
    </location>
</feature>
<evidence type="ECO:0000256" key="3">
    <source>
        <dbReference type="ARBA" id="ARBA00023157"/>
    </source>
</evidence>
<evidence type="ECO:0000256" key="2">
    <source>
        <dbReference type="ARBA" id="ARBA00022748"/>
    </source>
</evidence>
<dbReference type="InterPro" id="IPR036249">
    <property type="entry name" value="Thioredoxin-like_sf"/>
</dbReference>
<evidence type="ECO:0000259" key="6">
    <source>
        <dbReference type="PROSITE" id="PS51352"/>
    </source>
</evidence>
<evidence type="ECO:0000256" key="1">
    <source>
        <dbReference type="ARBA" id="ARBA00004196"/>
    </source>
</evidence>
<dbReference type="PANTHER" id="PTHR42852:SF6">
    <property type="entry name" value="THIOL:DISULFIDE INTERCHANGE PROTEIN DSBE"/>
    <property type="match status" value="1"/>
</dbReference>
<dbReference type="EMBL" id="QRUU01000007">
    <property type="protein sequence ID" value="RGR99239.1"/>
    <property type="molecule type" value="Genomic_DNA"/>
</dbReference>
<evidence type="ECO:0000256" key="5">
    <source>
        <dbReference type="SAM" id="SignalP"/>
    </source>
</evidence>
<comment type="caution">
    <text evidence="7">The sequence shown here is derived from an EMBL/GenBank/DDBJ whole genome shotgun (WGS) entry which is preliminary data.</text>
</comment>
<keyword evidence="5" id="KW-0732">Signal</keyword>
<dbReference type="PROSITE" id="PS00194">
    <property type="entry name" value="THIOREDOXIN_1"/>
    <property type="match status" value="1"/>
</dbReference>
<dbReference type="SUPFAM" id="SSF52833">
    <property type="entry name" value="Thioredoxin-like"/>
    <property type="match status" value="1"/>
</dbReference>
<dbReference type="InterPro" id="IPR013766">
    <property type="entry name" value="Thioredoxin_domain"/>
</dbReference>
<protein>
    <submittedName>
        <fullName evidence="7">AhpC/TSA family protein</fullName>
    </submittedName>
</protein>
<keyword evidence="4" id="KW-0676">Redox-active center</keyword>
<dbReference type="InterPro" id="IPR017937">
    <property type="entry name" value="Thioredoxin_CS"/>
</dbReference>
<dbReference type="GO" id="GO:0016491">
    <property type="term" value="F:oxidoreductase activity"/>
    <property type="evidence" value="ECO:0007669"/>
    <property type="project" value="InterPro"/>
</dbReference>
<comment type="subcellular location">
    <subcellularLocation>
        <location evidence="1">Cell envelope</location>
    </subcellularLocation>
</comment>
<keyword evidence="3" id="KW-1015">Disulfide bond</keyword>
<dbReference type="PANTHER" id="PTHR42852">
    <property type="entry name" value="THIOL:DISULFIDE INTERCHANGE PROTEIN DSBE"/>
    <property type="match status" value="1"/>
</dbReference>
<dbReference type="Gene3D" id="3.40.30.10">
    <property type="entry name" value="Glutaredoxin"/>
    <property type="match status" value="1"/>
</dbReference>
<dbReference type="GO" id="GO:0016209">
    <property type="term" value="F:antioxidant activity"/>
    <property type="evidence" value="ECO:0007669"/>
    <property type="project" value="InterPro"/>
</dbReference>
<dbReference type="InterPro" id="IPR025380">
    <property type="entry name" value="DUF4369"/>
</dbReference>
<feature type="signal peptide" evidence="5">
    <location>
        <begin position="1"/>
        <end position="22"/>
    </location>
</feature>
<dbReference type="PROSITE" id="PS51257">
    <property type="entry name" value="PROKAR_LIPOPROTEIN"/>
    <property type="match status" value="1"/>
</dbReference>
<organism evidence="7 8">
    <name type="scientific">Phocaeicola coprocola</name>
    <dbReference type="NCBI Taxonomy" id="310298"/>
    <lineage>
        <taxon>Bacteria</taxon>
        <taxon>Pseudomonadati</taxon>
        <taxon>Bacteroidota</taxon>
        <taxon>Bacteroidia</taxon>
        <taxon>Bacteroidales</taxon>
        <taxon>Bacteroidaceae</taxon>
        <taxon>Phocaeicola</taxon>
    </lineage>
</organism>
<feature type="domain" description="Thioredoxin" evidence="6">
    <location>
        <begin position="226"/>
        <end position="366"/>
    </location>
</feature>
<proteinExistence type="predicted"/>
<accession>A0A412GWH9</accession>